<keyword evidence="3" id="KW-0251">Elongation factor</keyword>
<sequence length="132" mass="14049">MSALPAITVAQEDYNRLSTLLEKAAGTSEVAEGLEEELSRANLVALTDMPAGVVTMNSVVRFLDEDSGKEHELELVYPHEAAAGDNRVSILAPAGAALLGLSIGDSIEWPVKGRKSLHLKIVMVTRKDQPAA</sequence>
<dbReference type="Pfam" id="PF14760">
    <property type="entry name" value="Rnk_N"/>
    <property type="match status" value="1"/>
</dbReference>
<evidence type="ECO:0000259" key="2">
    <source>
        <dbReference type="Pfam" id="PF14760"/>
    </source>
</evidence>
<protein>
    <submittedName>
        <fullName evidence="3">Transcription elongation factor GreAB</fullName>
    </submittedName>
</protein>
<keyword evidence="3" id="KW-0648">Protein biosynthesis</keyword>
<dbReference type="Gene3D" id="3.10.50.30">
    <property type="entry name" value="Transcription elongation factor, GreA/GreB, C-terminal domain"/>
    <property type="match status" value="1"/>
</dbReference>
<dbReference type="PANTHER" id="PTHR30437:SF5">
    <property type="entry name" value="REGULATOR OF NUCLEOSIDE DIPHOSPHATE KINASE"/>
    <property type="match status" value="1"/>
</dbReference>
<dbReference type="Proteomes" id="UP000231409">
    <property type="component" value="Unassembled WGS sequence"/>
</dbReference>
<feature type="domain" description="Regulator of nucleoside diphosphate kinase N-terminal" evidence="2">
    <location>
        <begin position="5"/>
        <end position="44"/>
    </location>
</feature>
<evidence type="ECO:0000313" key="4">
    <source>
        <dbReference type="Proteomes" id="UP000231409"/>
    </source>
</evidence>
<feature type="domain" description="Transcription elongation factor GreA/GreB C-terminal" evidence="1">
    <location>
        <begin position="50"/>
        <end position="125"/>
    </location>
</feature>
<dbReference type="InterPro" id="IPR036953">
    <property type="entry name" value="GreA/GreB_C_sf"/>
</dbReference>
<dbReference type="AlphaFoldDB" id="A0A2G1UPV5"/>
<dbReference type="InterPro" id="IPR023459">
    <property type="entry name" value="Tscrpt_elong_fac_GreA/B_fam"/>
</dbReference>
<comment type="caution">
    <text evidence="3">The sequence shown here is derived from an EMBL/GenBank/DDBJ whole genome shotgun (WGS) entry which is preliminary data.</text>
</comment>
<reference evidence="3 4" key="1">
    <citation type="submission" date="2017-09" db="EMBL/GenBank/DDBJ databases">
        <title>The draft genome sequences of Marinobacter sp. PWS21.</title>
        <authorList>
            <person name="Cao J."/>
        </authorList>
    </citation>
    <scope>NUCLEOTIDE SEQUENCE [LARGE SCALE GENOMIC DNA]</scope>
    <source>
        <strain evidence="3 4">PWS21</strain>
    </source>
</reference>
<dbReference type="InterPro" id="IPR029462">
    <property type="entry name" value="Rnk_N"/>
</dbReference>
<dbReference type="GO" id="GO:0070063">
    <property type="term" value="F:RNA polymerase binding"/>
    <property type="evidence" value="ECO:0007669"/>
    <property type="project" value="InterPro"/>
</dbReference>
<organism evidence="3 4">
    <name type="scientific">Marinobacter profundi</name>
    <dbReference type="NCBI Taxonomy" id="2666256"/>
    <lineage>
        <taxon>Bacteria</taxon>
        <taxon>Pseudomonadati</taxon>
        <taxon>Pseudomonadota</taxon>
        <taxon>Gammaproteobacteria</taxon>
        <taxon>Pseudomonadales</taxon>
        <taxon>Marinobacteraceae</taxon>
        <taxon>Marinobacter</taxon>
    </lineage>
</organism>
<dbReference type="GO" id="GO:0032784">
    <property type="term" value="P:regulation of DNA-templated transcription elongation"/>
    <property type="evidence" value="ECO:0007669"/>
    <property type="project" value="InterPro"/>
</dbReference>
<dbReference type="InterPro" id="IPR001437">
    <property type="entry name" value="Tscrpt_elong_fac_GreA/B_C"/>
</dbReference>
<proteinExistence type="predicted"/>
<keyword evidence="4" id="KW-1185">Reference proteome</keyword>
<dbReference type="PANTHER" id="PTHR30437">
    <property type="entry name" value="TRANSCRIPTION ELONGATION FACTOR GREA"/>
    <property type="match status" value="1"/>
</dbReference>
<dbReference type="GO" id="GO:0003746">
    <property type="term" value="F:translation elongation factor activity"/>
    <property type="evidence" value="ECO:0007669"/>
    <property type="project" value="UniProtKB-KW"/>
</dbReference>
<accession>A0A2G1UPV5</accession>
<evidence type="ECO:0000259" key="1">
    <source>
        <dbReference type="Pfam" id="PF01272"/>
    </source>
</evidence>
<dbReference type="RefSeq" id="WP_099613580.1">
    <property type="nucleotide sequence ID" value="NZ_KZ319368.1"/>
</dbReference>
<dbReference type="GO" id="GO:0003677">
    <property type="term" value="F:DNA binding"/>
    <property type="evidence" value="ECO:0007669"/>
    <property type="project" value="InterPro"/>
</dbReference>
<dbReference type="EMBL" id="NTFH01000004">
    <property type="protein sequence ID" value="PHQ16419.1"/>
    <property type="molecule type" value="Genomic_DNA"/>
</dbReference>
<gene>
    <name evidence="3" type="ORF">CLH61_04935</name>
</gene>
<dbReference type="NCBIfam" id="NF004396">
    <property type="entry name" value="PRK05753.1"/>
    <property type="match status" value="1"/>
</dbReference>
<dbReference type="GO" id="GO:0006354">
    <property type="term" value="P:DNA-templated transcription elongation"/>
    <property type="evidence" value="ECO:0007669"/>
    <property type="project" value="TreeGrafter"/>
</dbReference>
<name>A0A2G1UPV5_9GAMM</name>
<evidence type="ECO:0000313" key="3">
    <source>
        <dbReference type="EMBL" id="PHQ16419.1"/>
    </source>
</evidence>
<dbReference type="Pfam" id="PF01272">
    <property type="entry name" value="GreA_GreB"/>
    <property type="match status" value="1"/>
</dbReference>
<dbReference type="Gene3D" id="1.10.286.20">
    <property type="match status" value="1"/>
</dbReference>
<dbReference type="SUPFAM" id="SSF54534">
    <property type="entry name" value="FKBP-like"/>
    <property type="match status" value="1"/>
</dbReference>